<dbReference type="Proteomes" id="UP000022910">
    <property type="component" value="Unassembled WGS sequence"/>
</dbReference>
<gene>
    <name evidence="1" type="ORF">RirG_038150</name>
</gene>
<organism evidence="1 2">
    <name type="scientific">Rhizophagus irregularis (strain DAOM 197198w)</name>
    <name type="common">Glomus intraradices</name>
    <dbReference type="NCBI Taxonomy" id="1432141"/>
    <lineage>
        <taxon>Eukaryota</taxon>
        <taxon>Fungi</taxon>
        <taxon>Fungi incertae sedis</taxon>
        <taxon>Mucoromycota</taxon>
        <taxon>Glomeromycotina</taxon>
        <taxon>Glomeromycetes</taxon>
        <taxon>Glomerales</taxon>
        <taxon>Glomeraceae</taxon>
        <taxon>Rhizophagus</taxon>
    </lineage>
</organism>
<dbReference type="AlphaFoldDB" id="A0A015K8K0"/>
<proteinExistence type="predicted"/>
<comment type="caution">
    <text evidence="1">The sequence shown here is derived from an EMBL/GenBank/DDBJ whole genome shotgun (WGS) entry which is preliminary data.</text>
</comment>
<sequence>MRTLYECESWRYLALSKRPNKKKKTKNGSRPVELFKLHLRNLSDNLKTYKKAITDYLRKIGELIKKMVAIHRSGIDFLEKVLVVITVPAKYLEKDKAIMRECAFTY</sequence>
<keyword evidence="2" id="KW-1185">Reference proteome</keyword>
<protein>
    <submittedName>
        <fullName evidence="1">Uncharacterized protein</fullName>
    </submittedName>
</protein>
<name>A0A015K8K0_RHIIW</name>
<evidence type="ECO:0000313" key="1">
    <source>
        <dbReference type="EMBL" id="EXX75865.1"/>
    </source>
</evidence>
<dbReference type="OrthoDB" id="2963168at2759"/>
<accession>A0A015K8K0</accession>
<evidence type="ECO:0000313" key="2">
    <source>
        <dbReference type="Proteomes" id="UP000022910"/>
    </source>
</evidence>
<dbReference type="EMBL" id="JEMT01012354">
    <property type="protein sequence ID" value="EXX75865.1"/>
    <property type="molecule type" value="Genomic_DNA"/>
</dbReference>
<reference evidence="1 2" key="1">
    <citation type="submission" date="2014-02" db="EMBL/GenBank/DDBJ databases">
        <title>Single nucleus genome sequencing reveals high similarity among nuclei of an endomycorrhizal fungus.</title>
        <authorList>
            <person name="Lin K."/>
            <person name="Geurts R."/>
            <person name="Zhang Z."/>
            <person name="Limpens E."/>
            <person name="Saunders D.G."/>
            <person name="Mu D."/>
            <person name="Pang E."/>
            <person name="Cao H."/>
            <person name="Cha H."/>
            <person name="Lin T."/>
            <person name="Zhou Q."/>
            <person name="Shang Y."/>
            <person name="Li Y."/>
            <person name="Ivanov S."/>
            <person name="Sharma T."/>
            <person name="Velzen R.V."/>
            <person name="Ruijter N.D."/>
            <person name="Aanen D.K."/>
            <person name="Win J."/>
            <person name="Kamoun S."/>
            <person name="Bisseling T."/>
            <person name="Huang S."/>
        </authorList>
    </citation>
    <scope>NUCLEOTIDE SEQUENCE [LARGE SCALE GENOMIC DNA]</scope>
    <source>
        <strain evidence="2">DAOM197198w</strain>
    </source>
</reference>
<dbReference type="HOGENOM" id="CLU_2224609_0_0_1"/>